<dbReference type="EMBL" id="JAIXNE010000003">
    <property type="protein sequence ID" value="MCA6076305.1"/>
    <property type="molecule type" value="Genomic_DNA"/>
</dbReference>
<protein>
    <submittedName>
        <fullName evidence="2">Alpha/beta hydrolase</fullName>
    </submittedName>
</protein>
<keyword evidence="2" id="KW-0378">Hydrolase</keyword>
<evidence type="ECO:0000313" key="2">
    <source>
        <dbReference type="EMBL" id="MCA6075128.1"/>
    </source>
</evidence>
<evidence type="ECO:0000313" key="4">
    <source>
        <dbReference type="EMBL" id="MCA6077433.1"/>
    </source>
</evidence>
<comment type="caution">
    <text evidence="2">The sequence shown here is derived from an EMBL/GenBank/DDBJ whole genome shotgun (WGS) entry which is preliminary data.</text>
</comment>
<keyword evidence="5" id="KW-1185">Reference proteome</keyword>
<evidence type="ECO:0000259" key="1">
    <source>
        <dbReference type="Pfam" id="PF12146"/>
    </source>
</evidence>
<sequence>MKTNSFFRGIGHQTLLYTVVFSLLLSCSFDHSFLKPTSFSRAQNRIVAASSSDTTVLTISGRDLQPSITKTSDNGDLSETSIKGVTFISGSGNNLNGWLLSPVSKKAITTIIHLHGNGGFMLSHLGFGTSMVKQGYQVFMFDYSGFGYSSGEATRENSMNDALSAIDFVLSMPEVAGTKIVLYGQSFGGHLAPMVAGERLEKIDVLVLEGAFTSYPAIAGKQVPLLGPVLVKGGNSALKSIPNITIPVLIIHSREDKVIPFRMGEKLYEKASEPREFMAIDGCHICGPSLYPEEISKKIDALVDSY</sequence>
<dbReference type="EMBL" id="JAIXNE010000004">
    <property type="protein sequence ID" value="MCA6077433.1"/>
    <property type="molecule type" value="Genomic_DNA"/>
</dbReference>
<dbReference type="SUPFAM" id="SSF53474">
    <property type="entry name" value="alpha/beta-Hydrolases"/>
    <property type="match status" value="1"/>
</dbReference>
<dbReference type="PANTHER" id="PTHR12277:SF81">
    <property type="entry name" value="PROTEIN ABHD13"/>
    <property type="match status" value="1"/>
</dbReference>
<dbReference type="Gene3D" id="3.40.50.1820">
    <property type="entry name" value="alpha/beta hydrolase"/>
    <property type="match status" value="1"/>
</dbReference>
<dbReference type="GO" id="GO:0016787">
    <property type="term" value="F:hydrolase activity"/>
    <property type="evidence" value="ECO:0007669"/>
    <property type="project" value="UniProtKB-KW"/>
</dbReference>
<organism evidence="2 5">
    <name type="scientific">Fulvivirga sedimenti</name>
    <dbReference type="NCBI Taxonomy" id="2879465"/>
    <lineage>
        <taxon>Bacteria</taxon>
        <taxon>Pseudomonadati</taxon>
        <taxon>Bacteroidota</taxon>
        <taxon>Cytophagia</taxon>
        <taxon>Cytophagales</taxon>
        <taxon>Fulvivirgaceae</taxon>
        <taxon>Fulvivirga</taxon>
    </lineage>
</organism>
<dbReference type="InterPro" id="IPR029058">
    <property type="entry name" value="AB_hydrolase_fold"/>
</dbReference>
<accession>A0A9X1HQJ1</accession>
<dbReference type="PANTHER" id="PTHR12277">
    <property type="entry name" value="ALPHA/BETA HYDROLASE DOMAIN-CONTAINING PROTEIN"/>
    <property type="match status" value="1"/>
</dbReference>
<name>A0A9X1HQJ1_9BACT</name>
<feature type="domain" description="Serine aminopeptidase S33" evidence="1">
    <location>
        <begin position="109"/>
        <end position="216"/>
    </location>
</feature>
<evidence type="ECO:0000313" key="3">
    <source>
        <dbReference type="EMBL" id="MCA6076305.1"/>
    </source>
</evidence>
<gene>
    <name evidence="2" type="ORF">LDX50_09615</name>
    <name evidence="3" type="ORF">LDX50_15585</name>
    <name evidence="4" type="ORF">LDX50_21305</name>
</gene>
<dbReference type="Proteomes" id="UP001139409">
    <property type="component" value="Unassembled WGS sequence"/>
</dbReference>
<evidence type="ECO:0000313" key="5">
    <source>
        <dbReference type="Proteomes" id="UP001139409"/>
    </source>
</evidence>
<dbReference type="InterPro" id="IPR022742">
    <property type="entry name" value="Hydrolase_4"/>
</dbReference>
<dbReference type="PROSITE" id="PS51257">
    <property type="entry name" value="PROKAR_LIPOPROTEIN"/>
    <property type="match status" value="1"/>
</dbReference>
<dbReference type="EMBL" id="JAIXNE010000002">
    <property type="protein sequence ID" value="MCA6075128.1"/>
    <property type="molecule type" value="Genomic_DNA"/>
</dbReference>
<dbReference type="AlphaFoldDB" id="A0A9X1HQJ1"/>
<dbReference type="Pfam" id="PF12146">
    <property type="entry name" value="Hydrolase_4"/>
    <property type="match status" value="1"/>
</dbReference>
<dbReference type="RefSeq" id="WP_225698233.1">
    <property type="nucleotide sequence ID" value="NZ_JAIXNE010000002.1"/>
</dbReference>
<proteinExistence type="predicted"/>
<reference evidence="2" key="1">
    <citation type="submission" date="2021-09" db="EMBL/GenBank/DDBJ databases">
        <title>Fulvivirga sp. isolated from coastal sediment.</title>
        <authorList>
            <person name="Yu H."/>
        </authorList>
    </citation>
    <scope>NUCLEOTIDE SEQUENCE</scope>
    <source>
        <strain evidence="2">1062</strain>
    </source>
</reference>